<keyword evidence="1" id="KW-1185">Reference proteome</keyword>
<name>A0ABM4BN95_HYDVU</name>
<organism evidence="1 2">
    <name type="scientific">Hydra vulgaris</name>
    <name type="common">Hydra</name>
    <name type="synonym">Hydra attenuata</name>
    <dbReference type="NCBI Taxonomy" id="6087"/>
    <lineage>
        <taxon>Eukaryota</taxon>
        <taxon>Metazoa</taxon>
        <taxon>Cnidaria</taxon>
        <taxon>Hydrozoa</taxon>
        <taxon>Hydroidolina</taxon>
        <taxon>Anthoathecata</taxon>
        <taxon>Aplanulata</taxon>
        <taxon>Hydridae</taxon>
        <taxon>Hydra</taxon>
    </lineage>
</organism>
<dbReference type="GeneID" id="136078685"/>
<evidence type="ECO:0000313" key="1">
    <source>
        <dbReference type="Proteomes" id="UP001652625"/>
    </source>
</evidence>
<reference evidence="2" key="1">
    <citation type="submission" date="2025-08" db="UniProtKB">
        <authorList>
            <consortium name="RefSeq"/>
        </authorList>
    </citation>
    <scope>IDENTIFICATION</scope>
</reference>
<sequence>MGIRQELSTTSAERDLGVLVSEDLKVKYQVEAVAARASQVLSWLKKSFSRGLILWKVLYKLYVRLHLEFAIQSWSPHLKGDIKAIESIQKCATKLVTDIKHKSYGERLTILGLTKLKERRIRNDLIPQHKIVYGVEKIEFIVPRVYAQTLSQYNLRGNNSRLTKPLVKYCAER</sequence>
<dbReference type="Proteomes" id="UP001652625">
    <property type="component" value="Chromosome 03"/>
</dbReference>
<accession>A0ABM4BN95</accession>
<protein>
    <submittedName>
        <fullName evidence="2">Uncharacterized protein LOC136078685</fullName>
    </submittedName>
</protein>
<gene>
    <name evidence="2" type="primary">LOC136078685</name>
</gene>
<proteinExistence type="predicted"/>
<dbReference type="PANTHER" id="PTHR33332">
    <property type="entry name" value="REVERSE TRANSCRIPTASE DOMAIN-CONTAINING PROTEIN"/>
    <property type="match status" value="1"/>
</dbReference>
<evidence type="ECO:0000313" key="2">
    <source>
        <dbReference type="RefSeq" id="XP_065650542.1"/>
    </source>
</evidence>
<dbReference type="RefSeq" id="XP_065650542.1">
    <property type="nucleotide sequence ID" value="XM_065794470.1"/>
</dbReference>